<dbReference type="Proteomes" id="UP000000346">
    <property type="component" value="Chromosome"/>
</dbReference>
<dbReference type="AlphaFoldDB" id="D9Q140"/>
<dbReference type="GeneID" id="9498854"/>
<sequence>MGVVRKASLGFMVEAARALIAGCRERGLRCRDPPLATSRLLSRIGLNQYQARAFWSDAREASGREYVIYRYRGASFSLGLSVVESELLHIDGWLPADYFDCRLMGDACSRSPRGKALYAYVSGFIAGGRLRVNSVNLLRILDMTVPGLVDELLDGVSDVIWGRGHERLVNAVLKATGLDSIRIVLPATPEDVEDLLSLSPLLARLLKG</sequence>
<dbReference type="RefSeq" id="WP_013266540.1">
    <property type="nucleotide sequence ID" value="NC_014374.1"/>
</dbReference>
<name>D9Q140_ACIS3</name>
<organism evidence="1 2">
    <name type="scientific">Acidilobus saccharovorans (strain DSM 16705 / JCM 18335 / VKM B-2471 / 345-15)</name>
    <dbReference type="NCBI Taxonomy" id="666510"/>
    <lineage>
        <taxon>Archaea</taxon>
        <taxon>Thermoproteota</taxon>
        <taxon>Thermoprotei</taxon>
        <taxon>Acidilobales</taxon>
        <taxon>Acidilobaceae</taxon>
        <taxon>Acidilobus</taxon>
    </lineage>
</organism>
<dbReference type="InParanoid" id="D9Q140"/>
<evidence type="ECO:0000313" key="1">
    <source>
        <dbReference type="EMBL" id="ADL19028.1"/>
    </source>
</evidence>
<dbReference type="KEGG" id="asc:ASAC_0621"/>
<dbReference type="EMBL" id="CP001742">
    <property type="protein sequence ID" value="ADL19028.1"/>
    <property type="molecule type" value="Genomic_DNA"/>
</dbReference>
<dbReference type="OrthoDB" id="378826at2157"/>
<dbReference type="eggNOG" id="arCOG13717">
    <property type="taxonomic scope" value="Archaea"/>
</dbReference>
<proteinExistence type="predicted"/>
<evidence type="ECO:0000313" key="2">
    <source>
        <dbReference type="Proteomes" id="UP000000346"/>
    </source>
</evidence>
<protein>
    <submittedName>
        <fullName evidence="1">Uncharacterized protein</fullName>
    </submittedName>
</protein>
<dbReference type="STRING" id="666510.ASAC_0621"/>
<keyword evidence="2" id="KW-1185">Reference proteome</keyword>
<dbReference type="HOGENOM" id="CLU_1318467_0_0_2"/>
<accession>D9Q140</accession>
<gene>
    <name evidence="1" type="ordered locus">ASAC_0621</name>
</gene>
<reference evidence="1 2" key="1">
    <citation type="journal article" date="2010" name="Appl. Environ. Microbiol.">
        <title>The genome sequence of the crenarchaeon Acidilobus saccharovorans supports a new order, Acidilobales, and suggests an important ecological role in terrestrial acidic hot springs.</title>
        <authorList>
            <person name="Mardanov A.V."/>
            <person name="Svetlitchnyi V.A."/>
            <person name="Beletsky A.V."/>
            <person name="Prokofeva M.I."/>
            <person name="Bonch-Osmolovskaya E.A."/>
            <person name="Ravin N.V."/>
            <person name="Skryabin K.G."/>
        </authorList>
    </citation>
    <scope>NUCLEOTIDE SEQUENCE [LARGE SCALE GENOMIC DNA]</scope>
    <source>
        <strain evidence="2">DSM 16705 / JCM 18335 / VKM B-2471 / 345-15</strain>
    </source>
</reference>